<feature type="non-terminal residue" evidence="7">
    <location>
        <position position="152"/>
    </location>
</feature>
<keyword evidence="5" id="KW-0949">S-adenosyl-L-methionine</keyword>
<dbReference type="PANTHER" id="PTHR30481:SF4">
    <property type="entry name" value="SITE-SPECIFIC DNA-METHYLTRANSFERASE (ADENINE-SPECIFIC)"/>
    <property type="match status" value="1"/>
</dbReference>
<dbReference type="GO" id="GO:0009307">
    <property type="term" value="P:DNA restriction-modification system"/>
    <property type="evidence" value="ECO:0007669"/>
    <property type="project" value="InterPro"/>
</dbReference>
<accession>A0A0F9KMF7</accession>
<keyword evidence="3" id="KW-0489">Methyltransferase</keyword>
<dbReference type="InterPro" id="IPR023095">
    <property type="entry name" value="Ade_MeTrfase_dom_2"/>
</dbReference>
<dbReference type="EMBL" id="LAZR01014663">
    <property type="protein sequence ID" value="KKM16490.1"/>
    <property type="molecule type" value="Genomic_DNA"/>
</dbReference>
<evidence type="ECO:0000256" key="4">
    <source>
        <dbReference type="ARBA" id="ARBA00022679"/>
    </source>
</evidence>
<evidence type="ECO:0000313" key="7">
    <source>
        <dbReference type="EMBL" id="KKM16490.1"/>
    </source>
</evidence>
<sequence length="152" mass="18164">MTKRSLYGWNGGKYYEAEHLISLFPKHRLYVEVFWGSGVLLLNKPKANQEFGNDKFTELINLWEVLTNKQMTKRLHKKMIWYIDSLSEFQRQLKLNPEELNRINRAYKFLYLVKFSFQGNMTDYHSPLGGRDSRTIKDFQLTWENSADKLMS</sequence>
<dbReference type="GO" id="GO:0032259">
    <property type="term" value="P:methylation"/>
    <property type="evidence" value="ECO:0007669"/>
    <property type="project" value="UniProtKB-KW"/>
</dbReference>
<evidence type="ECO:0000256" key="1">
    <source>
        <dbReference type="ARBA" id="ARBA00006594"/>
    </source>
</evidence>
<dbReference type="GO" id="GO:0009007">
    <property type="term" value="F:site-specific DNA-methyltransferase (adenine-specific) activity"/>
    <property type="evidence" value="ECO:0007669"/>
    <property type="project" value="UniProtKB-EC"/>
</dbReference>
<dbReference type="PANTHER" id="PTHR30481">
    <property type="entry name" value="DNA ADENINE METHYLASE"/>
    <property type="match status" value="1"/>
</dbReference>
<reference evidence="7" key="1">
    <citation type="journal article" date="2015" name="Nature">
        <title>Complex archaea that bridge the gap between prokaryotes and eukaryotes.</title>
        <authorList>
            <person name="Spang A."/>
            <person name="Saw J.H."/>
            <person name="Jorgensen S.L."/>
            <person name="Zaremba-Niedzwiedzka K."/>
            <person name="Martijn J."/>
            <person name="Lind A.E."/>
            <person name="van Eijk R."/>
            <person name="Schleper C."/>
            <person name="Guy L."/>
            <person name="Ettema T.J."/>
        </authorList>
    </citation>
    <scope>NUCLEOTIDE SEQUENCE</scope>
</reference>
<proteinExistence type="inferred from homology"/>
<dbReference type="GO" id="GO:1904047">
    <property type="term" value="F:S-adenosyl-L-methionine binding"/>
    <property type="evidence" value="ECO:0007669"/>
    <property type="project" value="TreeGrafter"/>
</dbReference>
<keyword evidence="4" id="KW-0808">Transferase</keyword>
<dbReference type="Gene3D" id="3.40.50.150">
    <property type="entry name" value="Vaccinia Virus protein VP39"/>
    <property type="match status" value="1"/>
</dbReference>
<comment type="catalytic activity">
    <reaction evidence="6">
        <text>a 2'-deoxyadenosine in DNA + S-adenosyl-L-methionine = an N(6)-methyl-2'-deoxyadenosine in DNA + S-adenosyl-L-homocysteine + H(+)</text>
        <dbReference type="Rhea" id="RHEA:15197"/>
        <dbReference type="Rhea" id="RHEA-COMP:12418"/>
        <dbReference type="Rhea" id="RHEA-COMP:12419"/>
        <dbReference type="ChEBI" id="CHEBI:15378"/>
        <dbReference type="ChEBI" id="CHEBI:57856"/>
        <dbReference type="ChEBI" id="CHEBI:59789"/>
        <dbReference type="ChEBI" id="CHEBI:90615"/>
        <dbReference type="ChEBI" id="CHEBI:90616"/>
        <dbReference type="EC" id="2.1.1.72"/>
    </reaction>
</comment>
<dbReference type="Gene3D" id="1.10.1020.10">
    <property type="entry name" value="Adenine-specific Methyltransferase, Domain 2"/>
    <property type="match status" value="1"/>
</dbReference>
<evidence type="ECO:0000256" key="2">
    <source>
        <dbReference type="ARBA" id="ARBA00011900"/>
    </source>
</evidence>
<comment type="caution">
    <text evidence="7">The sequence shown here is derived from an EMBL/GenBank/DDBJ whole genome shotgun (WGS) entry which is preliminary data.</text>
</comment>
<evidence type="ECO:0000256" key="5">
    <source>
        <dbReference type="ARBA" id="ARBA00022691"/>
    </source>
</evidence>
<gene>
    <name evidence="7" type="ORF">LCGC14_1685420</name>
</gene>
<protein>
    <recommendedName>
        <fullName evidence="2">site-specific DNA-methyltransferase (adenine-specific)</fullName>
        <ecNumber evidence="2">2.1.1.72</ecNumber>
    </recommendedName>
</protein>
<comment type="similarity">
    <text evidence="1">Belongs to the N(4)/N(6)-methyltransferase family.</text>
</comment>
<dbReference type="InterPro" id="IPR029063">
    <property type="entry name" value="SAM-dependent_MTases_sf"/>
</dbReference>
<dbReference type="InterPro" id="IPR012327">
    <property type="entry name" value="MeTrfase_D12"/>
</dbReference>
<name>A0A0F9KMF7_9ZZZZ</name>
<dbReference type="GO" id="GO:0006298">
    <property type="term" value="P:mismatch repair"/>
    <property type="evidence" value="ECO:0007669"/>
    <property type="project" value="TreeGrafter"/>
</dbReference>
<organism evidence="7">
    <name type="scientific">marine sediment metagenome</name>
    <dbReference type="NCBI Taxonomy" id="412755"/>
    <lineage>
        <taxon>unclassified sequences</taxon>
        <taxon>metagenomes</taxon>
        <taxon>ecological metagenomes</taxon>
    </lineage>
</organism>
<dbReference type="GO" id="GO:0043565">
    <property type="term" value="F:sequence-specific DNA binding"/>
    <property type="evidence" value="ECO:0007669"/>
    <property type="project" value="TreeGrafter"/>
</dbReference>
<dbReference type="AlphaFoldDB" id="A0A0F9KMF7"/>
<evidence type="ECO:0000256" key="3">
    <source>
        <dbReference type="ARBA" id="ARBA00022603"/>
    </source>
</evidence>
<dbReference type="SUPFAM" id="SSF53335">
    <property type="entry name" value="S-adenosyl-L-methionine-dependent methyltransferases"/>
    <property type="match status" value="1"/>
</dbReference>
<dbReference type="EC" id="2.1.1.72" evidence="2"/>
<evidence type="ECO:0000256" key="6">
    <source>
        <dbReference type="ARBA" id="ARBA00047942"/>
    </source>
</evidence>
<dbReference type="Pfam" id="PF02086">
    <property type="entry name" value="MethyltransfD12"/>
    <property type="match status" value="1"/>
</dbReference>